<dbReference type="PROSITE" id="PS50011">
    <property type="entry name" value="PROTEIN_KINASE_DOM"/>
    <property type="match status" value="1"/>
</dbReference>
<dbReference type="InterPro" id="IPR015943">
    <property type="entry name" value="WD40/YVTN_repeat-like_dom_sf"/>
</dbReference>
<keyword evidence="3 5" id="KW-0067">ATP-binding</keyword>
<feature type="repeat" description="WD" evidence="4">
    <location>
        <begin position="505"/>
        <end position="537"/>
    </location>
</feature>
<feature type="binding site" evidence="5">
    <location>
        <position position="48"/>
    </location>
    <ligand>
        <name>ATP</name>
        <dbReference type="ChEBI" id="CHEBI:30616"/>
    </ligand>
</feature>
<name>A0ABQ9YV79_9CRUS</name>
<dbReference type="InterPro" id="IPR008271">
    <property type="entry name" value="Ser/Thr_kinase_AS"/>
</dbReference>
<organism evidence="7 8">
    <name type="scientific">Daphnia magna</name>
    <dbReference type="NCBI Taxonomy" id="35525"/>
    <lineage>
        <taxon>Eukaryota</taxon>
        <taxon>Metazoa</taxon>
        <taxon>Ecdysozoa</taxon>
        <taxon>Arthropoda</taxon>
        <taxon>Crustacea</taxon>
        <taxon>Branchiopoda</taxon>
        <taxon>Diplostraca</taxon>
        <taxon>Cladocera</taxon>
        <taxon>Anomopoda</taxon>
        <taxon>Daphniidae</taxon>
        <taxon>Daphnia</taxon>
    </lineage>
</organism>
<dbReference type="InterPro" id="IPR045133">
    <property type="entry name" value="IRE1/2-like"/>
</dbReference>
<dbReference type="SMART" id="SM00320">
    <property type="entry name" value="WD40"/>
    <property type="match status" value="6"/>
</dbReference>
<dbReference type="InterPro" id="IPR000719">
    <property type="entry name" value="Prot_kinase_dom"/>
</dbReference>
<comment type="caution">
    <text evidence="7">The sequence shown here is derived from an EMBL/GenBank/DDBJ whole genome shotgun (WGS) entry which is preliminary data.</text>
</comment>
<evidence type="ECO:0000256" key="2">
    <source>
        <dbReference type="ARBA" id="ARBA00022741"/>
    </source>
</evidence>
<dbReference type="Gene3D" id="1.10.510.10">
    <property type="entry name" value="Transferase(Phosphotransferase) domain 1"/>
    <property type="match status" value="1"/>
</dbReference>
<dbReference type="Pfam" id="PF00069">
    <property type="entry name" value="Pkinase"/>
    <property type="match status" value="1"/>
</dbReference>
<keyword evidence="2 5" id="KW-0547">Nucleotide-binding</keyword>
<dbReference type="SMART" id="SM00220">
    <property type="entry name" value="S_TKc"/>
    <property type="match status" value="1"/>
</dbReference>
<dbReference type="PROSITE" id="PS00107">
    <property type="entry name" value="PROTEIN_KINASE_ATP"/>
    <property type="match status" value="1"/>
</dbReference>
<keyword evidence="4" id="KW-0853">WD repeat</keyword>
<dbReference type="Gene3D" id="2.130.10.10">
    <property type="entry name" value="YVTN repeat-like/Quinoprotein amine dehydrogenase"/>
    <property type="match status" value="2"/>
</dbReference>
<dbReference type="InterPro" id="IPR001680">
    <property type="entry name" value="WD40_rpt"/>
</dbReference>
<evidence type="ECO:0000313" key="8">
    <source>
        <dbReference type="Proteomes" id="UP001234178"/>
    </source>
</evidence>
<dbReference type="PANTHER" id="PTHR13954:SF6">
    <property type="entry name" value="NON-SPECIFIC SERINE_THREONINE PROTEIN KINASE"/>
    <property type="match status" value="1"/>
</dbReference>
<feature type="repeat" description="WD" evidence="4">
    <location>
        <begin position="604"/>
        <end position="645"/>
    </location>
</feature>
<evidence type="ECO:0000256" key="1">
    <source>
        <dbReference type="ARBA" id="ARBA00004419"/>
    </source>
</evidence>
<evidence type="ECO:0000256" key="3">
    <source>
        <dbReference type="ARBA" id="ARBA00022840"/>
    </source>
</evidence>
<evidence type="ECO:0000259" key="6">
    <source>
        <dbReference type="PROSITE" id="PS50011"/>
    </source>
</evidence>
<dbReference type="InterPro" id="IPR036322">
    <property type="entry name" value="WD40_repeat_dom_sf"/>
</dbReference>
<dbReference type="SUPFAM" id="SSF56112">
    <property type="entry name" value="Protein kinase-like (PK-like)"/>
    <property type="match status" value="1"/>
</dbReference>
<dbReference type="InterPro" id="IPR017441">
    <property type="entry name" value="Protein_kinase_ATP_BS"/>
</dbReference>
<feature type="domain" description="Protein kinase" evidence="6">
    <location>
        <begin position="21"/>
        <end position="288"/>
    </location>
</feature>
<evidence type="ECO:0000256" key="4">
    <source>
        <dbReference type="PROSITE-ProRule" id="PRU00221"/>
    </source>
</evidence>
<dbReference type="Gene3D" id="3.30.200.20">
    <property type="entry name" value="Phosphorylase Kinase, domain 1"/>
    <property type="match status" value="1"/>
</dbReference>
<reference evidence="7 8" key="1">
    <citation type="journal article" date="2023" name="Nucleic Acids Res.">
        <title>The hologenome of Daphnia magna reveals possible DNA methylation and microbiome-mediated evolution of the host genome.</title>
        <authorList>
            <person name="Chaturvedi A."/>
            <person name="Li X."/>
            <person name="Dhandapani V."/>
            <person name="Marshall H."/>
            <person name="Kissane S."/>
            <person name="Cuenca-Cambronero M."/>
            <person name="Asole G."/>
            <person name="Calvet F."/>
            <person name="Ruiz-Romero M."/>
            <person name="Marangio P."/>
            <person name="Guigo R."/>
            <person name="Rago D."/>
            <person name="Mirbahai L."/>
            <person name="Eastwood N."/>
            <person name="Colbourne J.K."/>
            <person name="Zhou J."/>
            <person name="Mallon E."/>
            <person name="Orsini L."/>
        </authorList>
    </citation>
    <scope>NUCLEOTIDE SEQUENCE [LARGE SCALE GENOMIC DNA]</scope>
    <source>
        <strain evidence="7">LRV0_1</strain>
    </source>
</reference>
<dbReference type="PROSITE" id="PS50294">
    <property type="entry name" value="WD_REPEATS_REGION"/>
    <property type="match status" value="2"/>
</dbReference>
<proteinExistence type="predicted"/>
<dbReference type="InterPro" id="IPR011009">
    <property type="entry name" value="Kinase-like_dom_sf"/>
</dbReference>
<dbReference type="PROSITE" id="PS00108">
    <property type="entry name" value="PROTEIN_KINASE_ST"/>
    <property type="match status" value="1"/>
</dbReference>
<dbReference type="EMBL" id="JAOYFB010000001">
    <property type="protein sequence ID" value="KAK4004562.1"/>
    <property type="molecule type" value="Genomic_DNA"/>
</dbReference>
<dbReference type="PROSITE" id="PS50082">
    <property type="entry name" value="WD_REPEATS_2"/>
    <property type="match status" value="2"/>
</dbReference>
<dbReference type="Pfam" id="PF00400">
    <property type="entry name" value="WD40"/>
    <property type="match status" value="2"/>
</dbReference>
<keyword evidence="8" id="KW-1185">Reference proteome</keyword>
<evidence type="ECO:0000313" key="7">
    <source>
        <dbReference type="EMBL" id="KAK4004562.1"/>
    </source>
</evidence>
<dbReference type="PANTHER" id="PTHR13954">
    <property type="entry name" value="IRE1-RELATED"/>
    <property type="match status" value="1"/>
</dbReference>
<gene>
    <name evidence="7" type="ORF">OUZ56_006295</name>
</gene>
<protein>
    <recommendedName>
        <fullName evidence="6">Protein kinase domain-containing protein</fullName>
    </recommendedName>
</protein>
<dbReference type="SUPFAM" id="SSF50978">
    <property type="entry name" value="WD40 repeat-like"/>
    <property type="match status" value="1"/>
</dbReference>
<dbReference type="Proteomes" id="UP001234178">
    <property type="component" value="Unassembled WGS sequence"/>
</dbReference>
<comment type="subcellular location">
    <subcellularLocation>
        <location evidence="1">Cytoplasmic vesicle</location>
        <location evidence="1">Autophagosome</location>
    </subcellularLocation>
</comment>
<accession>A0ABQ9YV79</accession>
<evidence type="ECO:0000256" key="5">
    <source>
        <dbReference type="PROSITE-ProRule" id="PRU10141"/>
    </source>
</evidence>
<sequence length="686" mass="76437">MALSKAVQCDFSKPWSGNIEFEKTNVLGRGGFGVVYRGTYNGEIIAVKRIILENVDPLNREVMLQTQLDHVNVLKILTVEQSSDFRYIVLELCTGTLEQLCDGTYVGAELPSDAKILLQITKGLRYIHSQKLVHRDIKPENILFSDKTMPVLVKLSDFGLSKQLSTNDTCTMSGFKGSQLWMPAELLMLTDNSLQMSVLFEAKGSPSSDIFATGCVTFYYVTRGIHPFGSGAIEVPKNIRKNKPVNIEQGDPGLNFLLDIAREMIKFNPKERLGLDKVLEKLRSRQRLSYTCKTPEFHVRAKLCNQQPVPDNKVTTCVFHPIDPVLAVGFHDGSVVLIANETDDQLFLNWDRETLSAVHDHLPNAFALINMEWNINGTLLAASTDKGSVILWTYQNKQILFDSVQNGDGVANIFWSPFATHLFVANFRLETRRRARRDSGRKGGLLVWNGAIEEEETVETKLRTTYYIRDVAWISDVEVALACHDGIIRIFTIMNGTSLSASHKQLPHVGEVGVVAWNERAQMLASGSSEGTVKVWKKDGTQISLRYEFNAKASCLSLSWYPCSEANTSCAVMDASKNHLIACGLGSGCITVWKPELESIPTTFPAHNQMVHDVSFSPNGQLLAAIGADDNLHIWSTNSWEEIGIFEMKKEGPNRRKISWDSTSQRLTTASELTKIIVVESIAGVD</sequence>